<evidence type="ECO:0000256" key="1">
    <source>
        <dbReference type="ARBA" id="ARBA00004141"/>
    </source>
</evidence>
<evidence type="ECO:0000256" key="6">
    <source>
        <dbReference type="ARBA" id="ARBA00022989"/>
    </source>
</evidence>
<keyword evidence="11 12" id="KW-0407">Ion channel</keyword>
<dbReference type="EMBL" id="CAJVCH010102950">
    <property type="protein sequence ID" value="CAG7723829.1"/>
    <property type="molecule type" value="Genomic_DNA"/>
</dbReference>
<keyword evidence="3 12" id="KW-0813">Transport</keyword>
<evidence type="ECO:0000313" key="15">
    <source>
        <dbReference type="Proteomes" id="UP000708208"/>
    </source>
</evidence>
<proteinExistence type="inferred from homology"/>
<comment type="similarity">
    <text evidence="2 12">Belongs to the amiloride-sensitive sodium channel (TC 1.A.6) family.</text>
</comment>
<evidence type="ECO:0000256" key="8">
    <source>
        <dbReference type="ARBA" id="ARBA00023065"/>
    </source>
</evidence>
<evidence type="ECO:0000256" key="4">
    <source>
        <dbReference type="ARBA" id="ARBA00022461"/>
    </source>
</evidence>
<evidence type="ECO:0000256" key="5">
    <source>
        <dbReference type="ARBA" id="ARBA00022692"/>
    </source>
</evidence>
<protein>
    <submittedName>
        <fullName evidence="14">Uncharacterized protein</fullName>
    </submittedName>
</protein>
<comment type="caution">
    <text evidence="14">The sequence shown here is derived from an EMBL/GenBank/DDBJ whole genome shotgun (WGS) entry which is preliminary data.</text>
</comment>
<evidence type="ECO:0000256" key="11">
    <source>
        <dbReference type="ARBA" id="ARBA00023303"/>
    </source>
</evidence>
<dbReference type="GO" id="GO:0015280">
    <property type="term" value="F:ligand-gated sodium channel activity"/>
    <property type="evidence" value="ECO:0007669"/>
    <property type="project" value="TreeGrafter"/>
</dbReference>
<dbReference type="PANTHER" id="PTHR11690:SF288">
    <property type="entry name" value="AMILORIDE-SENSITIVE NA+ CHANNEL-RELATED"/>
    <property type="match status" value="1"/>
</dbReference>
<keyword evidence="8 12" id="KW-0406">Ion transport</keyword>
<keyword evidence="5 12" id="KW-0812">Transmembrane</keyword>
<evidence type="ECO:0000256" key="3">
    <source>
        <dbReference type="ARBA" id="ARBA00022448"/>
    </source>
</evidence>
<organism evidence="14 15">
    <name type="scientific">Allacma fusca</name>
    <dbReference type="NCBI Taxonomy" id="39272"/>
    <lineage>
        <taxon>Eukaryota</taxon>
        <taxon>Metazoa</taxon>
        <taxon>Ecdysozoa</taxon>
        <taxon>Arthropoda</taxon>
        <taxon>Hexapoda</taxon>
        <taxon>Collembola</taxon>
        <taxon>Symphypleona</taxon>
        <taxon>Sminthuridae</taxon>
        <taxon>Allacma</taxon>
    </lineage>
</organism>
<sequence>METRIPKSSVFESVVLGQVYRNDPYFQKIKNGDTNFGRFQPGPKPIERIKHIEKQTQNDSSTPWYHSIKTLLFQYFEYSSMHGLKFIPQPQRHLSERIFWFISFIVAAMAAAYLINKIWYRYNENPVVVSFDISDVNIDEVPFPAVTICNMNKISKDVINRLVVEEFAEWFEENIGSKVSRKERYRKKELKSWRDWNHTNGFIKSPQEIRPRFQTHPGALHGLSILLDPKVDRYFCTTSESKGFRLRLHTPVDAPQMAKYSKAIGLNREIFMAVTPTITMADPDLHSFTFERRKCLFTHEKELKFYRVYTQKNCFLECISELLRTNCSCSAYNLVKAPSTPICSTDRKSQENRCYRRVTKKIDSRIRTFCPQCVKSCVGLSYHIKTMRSNLQNSSMLWFDHGDKLLRPPDWAGNQMSILHIYFRHDTFVPRIRREMYGTVDLIANTGNVVTLCLGFSILSAIEILYFCTVRVFWNKMRKFYEANFGTSNFEEKDSETRKASNPSPVIVVEPYTGSFRTKLQKVSLYDAPSSFYMINELYNPANFLGDSHVKQQ</sequence>
<dbReference type="Proteomes" id="UP000708208">
    <property type="component" value="Unassembled WGS sequence"/>
</dbReference>
<name>A0A8J2NXI3_9HEXA</name>
<dbReference type="GO" id="GO:0005886">
    <property type="term" value="C:plasma membrane"/>
    <property type="evidence" value="ECO:0007669"/>
    <property type="project" value="TreeGrafter"/>
</dbReference>
<evidence type="ECO:0000256" key="13">
    <source>
        <dbReference type="SAM" id="Phobius"/>
    </source>
</evidence>
<keyword evidence="6 13" id="KW-1133">Transmembrane helix</keyword>
<accession>A0A8J2NXI3</accession>
<dbReference type="Pfam" id="PF00858">
    <property type="entry name" value="ASC"/>
    <property type="match status" value="2"/>
</dbReference>
<dbReference type="PANTHER" id="PTHR11690">
    <property type="entry name" value="AMILORIDE-SENSITIVE SODIUM CHANNEL-RELATED"/>
    <property type="match status" value="1"/>
</dbReference>
<comment type="subcellular location">
    <subcellularLocation>
        <location evidence="1">Membrane</location>
        <topology evidence="1">Multi-pass membrane protein</topology>
    </subcellularLocation>
</comment>
<reference evidence="14" key="1">
    <citation type="submission" date="2021-06" db="EMBL/GenBank/DDBJ databases">
        <authorList>
            <person name="Hodson N. C."/>
            <person name="Mongue J. A."/>
            <person name="Jaron S. K."/>
        </authorList>
    </citation>
    <scope>NUCLEOTIDE SEQUENCE</scope>
</reference>
<evidence type="ECO:0000313" key="14">
    <source>
        <dbReference type="EMBL" id="CAG7723829.1"/>
    </source>
</evidence>
<gene>
    <name evidence="14" type="ORF">AFUS01_LOCUS12890</name>
</gene>
<dbReference type="OrthoDB" id="6021021at2759"/>
<keyword evidence="7" id="KW-0915">Sodium</keyword>
<keyword evidence="4 12" id="KW-0894">Sodium channel</keyword>
<dbReference type="InterPro" id="IPR001873">
    <property type="entry name" value="ENaC"/>
</dbReference>
<evidence type="ECO:0000256" key="12">
    <source>
        <dbReference type="RuleBase" id="RU000679"/>
    </source>
</evidence>
<feature type="transmembrane region" description="Helical" evidence="13">
    <location>
        <begin position="98"/>
        <end position="115"/>
    </location>
</feature>
<keyword evidence="15" id="KW-1185">Reference proteome</keyword>
<feature type="transmembrane region" description="Helical" evidence="13">
    <location>
        <begin position="449"/>
        <end position="474"/>
    </location>
</feature>
<evidence type="ECO:0000256" key="7">
    <source>
        <dbReference type="ARBA" id="ARBA00023053"/>
    </source>
</evidence>
<keyword evidence="10 12" id="KW-0739">Sodium transport</keyword>
<keyword evidence="9 13" id="KW-0472">Membrane</keyword>
<dbReference type="AlphaFoldDB" id="A0A8J2NXI3"/>
<evidence type="ECO:0000256" key="10">
    <source>
        <dbReference type="ARBA" id="ARBA00023201"/>
    </source>
</evidence>
<evidence type="ECO:0000256" key="2">
    <source>
        <dbReference type="ARBA" id="ARBA00007193"/>
    </source>
</evidence>
<evidence type="ECO:0000256" key="9">
    <source>
        <dbReference type="ARBA" id="ARBA00023136"/>
    </source>
</evidence>